<feature type="domain" description="Methyl-accepting transducer" evidence="10">
    <location>
        <begin position="527"/>
        <end position="756"/>
    </location>
</feature>
<dbReference type="InterPro" id="IPR004010">
    <property type="entry name" value="Double_Cache_2"/>
</dbReference>
<dbReference type="EMBL" id="PDKN01000005">
    <property type="protein sequence ID" value="RXJ56519.1"/>
    <property type="molecule type" value="Genomic_DNA"/>
</dbReference>
<keyword evidence="5 9" id="KW-1133">Transmembrane helix</keyword>
<dbReference type="PANTHER" id="PTHR43531">
    <property type="entry name" value="PROTEIN ICFG"/>
    <property type="match status" value="1"/>
</dbReference>
<reference evidence="12 13" key="1">
    <citation type="submission" date="2017-10" db="EMBL/GenBank/DDBJ databases">
        <title>Genomics of the genus Arcobacter.</title>
        <authorList>
            <person name="Perez-Cataluna A."/>
            <person name="Figueras M.J."/>
        </authorList>
    </citation>
    <scope>NUCLEOTIDE SEQUENCE [LARGE SCALE GENOMIC DNA]</scope>
    <source>
        <strain evidence="12 13">CECT 8987</strain>
    </source>
</reference>
<dbReference type="PROSITE" id="PS50885">
    <property type="entry name" value="HAMP"/>
    <property type="match status" value="1"/>
</dbReference>
<dbReference type="CDD" id="cd06225">
    <property type="entry name" value="HAMP"/>
    <property type="match status" value="1"/>
</dbReference>
<dbReference type="SMART" id="SM00283">
    <property type="entry name" value="MA"/>
    <property type="match status" value="1"/>
</dbReference>
<dbReference type="GO" id="GO:0005886">
    <property type="term" value="C:plasma membrane"/>
    <property type="evidence" value="ECO:0007669"/>
    <property type="project" value="UniProtKB-SubCell"/>
</dbReference>
<dbReference type="Pfam" id="PF08269">
    <property type="entry name" value="dCache_2"/>
    <property type="match status" value="1"/>
</dbReference>
<evidence type="ECO:0000256" key="3">
    <source>
        <dbReference type="ARBA" id="ARBA00022500"/>
    </source>
</evidence>
<gene>
    <name evidence="12" type="ORF">CRV04_08910</name>
</gene>
<name>A0A4Q0XR13_9BACT</name>
<evidence type="ECO:0000313" key="12">
    <source>
        <dbReference type="EMBL" id="RXJ56519.1"/>
    </source>
</evidence>
<keyword evidence="13" id="KW-1185">Reference proteome</keyword>
<proteinExistence type="inferred from homology"/>
<dbReference type="Gene3D" id="1.10.287.950">
    <property type="entry name" value="Methyl-accepting chemotaxis protein"/>
    <property type="match status" value="1"/>
</dbReference>
<accession>A0A4Q0XR13</accession>
<dbReference type="OrthoDB" id="5348717at2"/>
<dbReference type="Pfam" id="PF00015">
    <property type="entry name" value="MCPsignal"/>
    <property type="match status" value="1"/>
</dbReference>
<evidence type="ECO:0000256" key="1">
    <source>
        <dbReference type="ARBA" id="ARBA00004651"/>
    </source>
</evidence>
<dbReference type="AlphaFoldDB" id="A0A4Q0XR13"/>
<comment type="subcellular location">
    <subcellularLocation>
        <location evidence="1">Cell membrane</location>
        <topology evidence="1">Multi-pass membrane protein</topology>
    </subcellularLocation>
</comment>
<evidence type="ECO:0000256" key="2">
    <source>
        <dbReference type="ARBA" id="ARBA00022475"/>
    </source>
</evidence>
<keyword evidence="2" id="KW-1003">Cell membrane</keyword>
<dbReference type="SMART" id="SM01049">
    <property type="entry name" value="Cache_2"/>
    <property type="match status" value="2"/>
</dbReference>
<sequence length="786" mass="88020">MKSLSIKSKLLLIVVCTIILVATLIAVKAIHSLNTLTQENIQEYEKNAYAAQEKELKSYVQFAVNVVEEYHKKSDINKIKQDIKNDLEGQMNFLFFMLEDLYKKFKGKVSEAELKKVLLDAIGSARYGTNNGYFFVYNKDAIVLKHPINPTKEGKRYPKPHILNFIDLALKNKQGLVSYEQVVPNKPPREKVSYVKLFEPFNWVIGTGAYLDNITNELKRQALHELELMRYGKNGYFYVYDYDGVNLVLPIKPELVGKNLMHLKSKKGVYFIKELIDVAKKGSGSVKYDFFKPNDDKPYEKIGYVMGFDDWQWMIGTGAYTDEIAEHIEKMQEQSDEKISSIVWGIVLIALVISLLVMAVVIFFITQQVNKPLSSFEKGLLDFFSYLNKEKTTVDKLEIHNDDEIGSMSKIVNENIEQTKKLIEQDEKVINDVKSVVQQVNQGNLTQRVTHTTGNRGLEELKNIFNNMLDLISNKINNNLNVIDEALNEFKKLNFTHRLQKADGRVAQALNSLADTINEMLMNNMNNGMSLEHNAQKLLQTVTTLNTASNESAASLEQTAAALEEITSNIASSSQNILQMVDVANKVSASAQEGEDMANKTTSSMDSINDEVIAINEAITVIDQIAFQTNILSLNAAVEAATAGEAGKGFAVVAQEVRNLAARSAEAAKEIKSIVEAATIKANEGKVISTQMIEGYTALKSNIQENLGLIKSVESSSQEQRTGIEQINDAIAALDRQTQQNASVANLSHEIAEETQHIARQILQEVEKKEFIGKKKMNANEESDEV</sequence>
<keyword evidence="3" id="KW-0145">Chemotaxis</keyword>
<dbReference type="Gene3D" id="3.30.450.20">
    <property type="entry name" value="PAS domain"/>
    <property type="match status" value="2"/>
</dbReference>
<evidence type="ECO:0000259" key="11">
    <source>
        <dbReference type="PROSITE" id="PS50885"/>
    </source>
</evidence>
<dbReference type="CDD" id="cd11386">
    <property type="entry name" value="MCP_signal"/>
    <property type="match status" value="1"/>
</dbReference>
<comment type="caution">
    <text evidence="12">The sequence shown here is derived from an EMBL/GenBank/DDBJ whole genome shotgun (WGS) entry which is preliminary data.</text>
</comment>
<evidence type="ECO:0000256" key="9">
    <source>
        <dbReference type="SAM" id="Phobius"/>
    </source>
</evidence>
<dbReference type="CDD" id="cd18774">
    <property type="entry name" value="PDC2_HK_sensor"/>
    <property type="match status" value="1"/>
</dbReference>
<keyword evidence="8" id="KW-0807">Transducer</keyword>
<feature type="domain" description="HAMP" evidence="11">
    <location>
        <begin position="428"/>
        <end position="477"/>
    </location>
</feature>
<comment type="similarity">
    <text evidence="7">Belongs to the methyl-accepting chemotaxis (MCP) protein family.</text>
</comment>
<dbReference type="InterPro" id="IPR003660">
    <property type="entry name" value="HAMP_dom"/>
</dbReference>
<dbReference type="RefSeq" id="WP_128996495.1">
    <property type="nucleotide sequence ID" value="NZ_PDKN01000005.1"/>
</dbReference>
<keyword evidence="4 9" id="KW-0812">Transmembrane</keyword>
<dbReference type="SUPFAM" id="SSF58104">
    <property type="entry name" value="Methyl-accepting chemotaxis protein (MCP) signaling domain"/>
    <property type="match status" value="1"/>
</dbReference>
<evidence type="ECO:0000313" key="13">
    <source>
        <dbReference type="Proteomes" id="UP000290657"/>
    </source>
</evidence>
<evidence type="ECO:0000256" key="4">
    <source>
        <dbReference type="ARBA" id="ARBA00022692"/>
    </source>
</evidence>
<dbReference type="PANTHER" id="PTHR43531:SF11">
    <property type="entry name" value="METHYL-ACCEPTING CHEMOTAXIS PROTEIN 3"/>
    <property type="match status" value="1"/>
</dbReference>
<dbReference type="InterPro" id="IPR051310">
    <property type="entry name" value="MCP_chemotaxis"/>
</dbReference>
<evidence type="ECO:0000259" key="10">
    <source>
        <dbReference type="PROSITE" id="PS50111"/>
    </source>
</evidence>
<dbReference type="InterPro" id="IPR004089">
    <property type="entry name" value="MCPsignal_dom"/>
</dbReference>
<dbReference type="Gene3D" id="6.10.340.10">
    <property type="match status" value="1"/>
</dbReference>
<dbReference type="Proteomes" id="UP000290657">
    <property type="component" value="Unassembled WGS sequence"/>
</dbReference>
<dbReference type="InterPro" id="IPR033480">
    <property type="entry name" value="sCache_2"/>
</dbReference>
<evidence type="ECO:0000256" key="7">
    <source>
        <dbReference type="ARBA" id="ARBA00029447"/>
    </source>
</evidence>
<dbReference type="GO" id="GO:0004888">
    <property type="term" value="F:transmembrane signaling receptor activity"/>
    <property type="evidence" value="ECO:0007669"/>
    <property type="project" value="TreeGrafter"/>
</dbReference>
<dbReference type="GO" id="GO:0006935">
    <property type="term" value="P:chemotaxis"/>
    <property type="evidence" value="ECO:0007669"/>
    <property type="project" value="UniProtKB-KW"/>
</dbReference>
<evidence type="ECO:0000256" key="8">
    <source>
        <dbReference type="PROSITE-ProRule" id="PRU00284"/>
    </source>
</evidence>
<evidence type="ECO:0000256" key="5">
    <source>
        <dbReference type="ARBA" id="ARBA00022989"/>
    </source>
</evidence>
<dbReference type="PROSITE" id="PS50111">
    <property type="entry name" value="CHEMOTAXIS_TRANSDUC_2"/>
    <property type="match status" value="1"/>
</dbReference>
<dbReference type="GO" id="GO:0007165">
    <property type="term" value="P:signal transduction"/>
    <property type="evidence" value="ECO:0007669"/>
    <property type="project" value="UniProtKB-KW"/>
</dbReference>
<keyword evidence="6 9" id="KW-0472">Membrane</keyword>
<protein>
    <submittedName>
        <fullName evidence="12">Chemotaxis protein</fullName>
    </submittedName>
</protein>
<feature type="transmembrane region" description="Helical" evidence="9">
    <location>
        <begin position="342"/>
        <end position="365"/>
    </location>
</feature>
<organism evidence="12 13">
    <name type="scientific">Candidatus Marinarcus aquaticus</name>
    <dbReference type="NCBI Taxonomy" id="2044504"/>
    <lineage>
        <taxon>Bacteria</taxon>
        <taxon>Pseudomonadati</taxon>
        <taxon>Campylobacterota</taxon>
        <taxon>Epsilonproteobacteria</taxon>
        <taxon>Campylobacterales</taxon>
        <taxon>Arcobacteraceae</taxon>
        <taxon>Candidatus Marinarcus</taxon>
    </lineage>
</organism>
<evidence type="ECO:0000256" key="6">
    <source>
        <dbReference type="ARBA" id="ARBA00023136"/>
    </source>
</evidence>